<dbReference type="AlphaFoldDB" id="A0A1D7QZN7"/>
<sequence>MADYFQLSEEEINEKLPSDKQAVFRNRVSWANTYLYKAALIETVKRGVFRITDKGKVIVEDPTITKIDRKFLTQFDSFNQFINNRELEEPVSRYTKALLHWGSGANFVIK</sequence>
<keyword evidence="3" id="KW-1185">Reference proteome</keyword>
<feature type="domain" description="Restriction system protein Mrr-like N-terminal" evidence="1">
    <location>
        <begin position="2"/>
        <end position="59"/>
    </location>
</feature>
<organism evidence="2 3">
    <name type="scientific">Salisediminibacterium beveridgei</name>
    <dbReference type="NCBI Taxonomy" id="632773"/>
    <lineage>
        <taxon>Bacteria</taxon>
        <taxon>Bacillati</taxon>
        <taxon>Bacillota</taxon>
        <taxon>Bacilli</taxon>
        <taxon>Bacillales</taxon>
        <taxon>Bacillaceae</taxon>
        <taxon>Salisediminibacterium</taxon>
    </lineage>
</organism>
<evidence type="ECO:0000313" key="2">
    <source>
        <dbReference type="EMBL" id="AOM84468.1"/>
    </source>
</evidence>
<dbReference type="Pfam" id="PF14338">
    <property type="entry name" value="Mrr_N"/>
    <property type="match status" value="1"/>
</dbReference>
<dbReference type="InterPro" id="IPR025745">
    <property type="entry name" value="Mrr-like_N_dom"/>
</dbReference>
<proteinExistence type="predicted"/>
<name>A0A1D7QZN7_9BACI</name>
<dbReference type="Proteomes" id="UP000094463">
    <property type="component" value="Chromosome"/>
</dbReference>
<evidence type="ECO:0000313" key="3">
    <source>
        <dbReference type="Proteomes" id="UP000094463"/>
    </source>
</evidence>
<gene>
    <name evidence="2" type="primary">mrr</name>
    <name evidence="2" type="ORF">BBEV_3152</name>
</gene>
<protein>
    <submittedName>
        <fullName evidence="2">Mrr restriction system protein</fullName>
    </submittedName>
</protein>
<reference evidence="2 3" key="1">
    <citation type="submission" date="2015-08" db="EMBL/GenBank/DDBJ databases">
        <title>The complete genome sequence of Bacillus beveridgei MLTeJB.</title>
        <authorList>
            <person name="Hanson T.E."/>
            <person name="Mesa C."/>
            <person name="Basesman S.M."/>
            <person name="Oremland R.S."/>
        </authorList>
    </citation>
    <scope>NUCLEOTIDE SEQUENCE [LARGE SCALE GENOMIC DNA]</scope>
    <source>
        <strain evidence="2 3">MLTeJB</strain>
    </source>
</reference>
<accession>A0A1D7QZN7</accession>
<dbReference type="EMBL" id="CP012502">
    <property type="protein sequence ID" value="AOM84468.1"/>
    <property type="molecule type" value="Genomic_DNA"/>
</dbReference>
<dbReference type="STRING" id="632773.BBEV_3152"/>
<dbReference type="KEGG" id="bbev:BBEV_3152"/>
<evidence type="ECO:0000259" key="1">
    <source>
        <dbReference type="Pfam" id="PF14338"/>
    </source>
</evidence>